<dbReference type="Pfam" id="PF10938">
    <property type="entry name" value="YfdX"/>
    <property type="match status" value="1"/>
</dbReference>
<gene>
    <name evidence="1" type="ORF">D6858_02070</name>
</gene>
<name>A0A419R5N3_9SPHN</name>
<organism evidence="1 2">
    <name type="scientific">Tsuneonella suprasediminis</name>
    <dbReference type="NCBI Taxonomy" id="2306996"/>
    <lineage>
        <taxon>Bacteria</taxon>
        <taxon>Pseudomonadati</taxon>
        <taxon>Pseudomonadota</taxon>
        <taxon>Alphaproteobacteria</taxon>
        <taxon>Sphingomonadales</taxon>
        <taxon>Erythrobacteraceae</taxon>
        <taxon>Tsuneonella</taxon>
    </lineage>
</organism>
<keyword evidence="2" id="KW-1185">Reference proteome</keyword>
<comment type="caution">
    <text evidence="1">The sequence shown here is derived from an EMBL/GenBank/DDBJ whole genome shotgun (WGS) entry which is preliminary data.</text>
</comment>
<proteinExistence type="predicted"/>
<protein>
    <recommendedName>
        <fullName evidence="3">Tetratricopeptide repeat protein</fullName>
    </recommendedName>
</protein>
<accession>A0A419R5N3</accession>
<dbReference type="Proteomes" id="UP000284322">
    <property type="component" value="Unassembled WGS sequence"/>
</dbReference>
<evidence type="ECO:0008006" key="3">
    <source>
        <dbReference type="Google" id="ProtNLM"/>
    </source>
</evidence>
<dbReference type="EMBL" id="RAHJ01000007">
    <property type="protein sequence ID" value="RJX70539.1"/>
    <property type="molecule type" value="Genomic_DNA"/>
</dbReference>
<dbReference type="AlphaFoldDB" id="A0A419R5N3"/>
<evidence type="ECO:0000313" key="1">
    <source>
        <dbReference type="EMBL" id="RJX70539.1"/>
    </source>
</evidence>
<evidence type="ECO:0000313" key="2">
    <source>
        <dbReference type="Proteomes" id="UP000284322"/>
    </source>
</evidence>
<sequence>MLELVPGIAAIGEHMAQPGEAFDDFGEYQRRAIAVLDVGGMDHGVNEIALIADVDSLRAAQRSATLALIDGDTQTARTLLSNFADQTAVRMGNLPMATYPTAIRRAAALIEAGQLDEAKTDLEQTLSTVVVTETVFPYPVINAVVPLALRKNWQRKRASPTRVAPLWLSHWRHLACLFSARRF</sequence>
<dbReference type="OrthoDB" id="7025476at2"/>
<dbReference type="InterPro" id="IPR021236">
    <property type="entry name" value="Uncharacterised_YfdX"/>
</dbReference>
<reference evidence="1 2" key="1">
    <citation type="submission" date="2018-09" db="EMBL/GenBank/DDBJ databases">
        <title>Altererythrobacter sp.Ery1 and Ery12, the genome sequencing of novel strains in genus Alterythrobacter.</title>
        <authorList>
            <person name="Cheng H."/>
            <person name="Wu Y.-H."/>
            <person name="Fang C."/>
            <person name="Xu X.-W."/>
        </authorList>
    </citation>
    <scope>NUCLEOTIDE SEQUENCE [LARGE SCALE GENOMIC DNA]</scope>
    <source>
        <strain evidence="1 2">Ery12</strain>
    </source>
</reference>